<evidence type="ECO:0000313" key="3">
    <source>
        <dbReference type="Proteomes" id="UP000293162"/>
    </source>
</evidence>
<comment type="caution">
    <text evidence="2">The sequence shown here is derived from an EMBL/GenBank/DDBJ whole genome shotgun (WGS) entry which is preliminary data.</text>
</comment>
<dbReference type="SUPFAM" id="SSF63829">
    <property type="entry name" value="Calcium-dependent phosphotriesterase"/>
    <property type="match status" value="1"/>
</dbReference>
<name>A0A4Q5LXT8_9BACT</name>
<dbReference type="AlphaFoldDB" id="A0A4Q5LXT8"/>
<accession>A0A4Q5LXT8</accession>
<dbReference type="EMBL" id="SEWF01000025">
    <property type="protein sequence ID" value="RYU94459.1"/>
    <property type="molecule type" value="Genomic_DNA"/>
</dbReference>
<reference evidence="2 3" key="1">
    <citation type="submission" date="2019-02" db="EMBL/GenBank/DDBJ databases">
        <title>Bacterial novel species Emticicia sp. 17J42-9 isolated from soil.</title>
        <authorList>
            <person name="Jung H.-Y."/>
        </authorList>
    </citation>
    <scope>NUCLEOTIDE SEQUENCE [LARGE SCALE GENOMIC DNA]</scope>
    <source>
        <strain evidence="2 3">17J42-9</strain>
    </source>
</reference>
<gene>
    <name evidence="2" type="ORF">EWM59_16805</name>
</gene>
<dbReference type="InterPro" id="IPR013658">
    <property type="entry name" value="SGL"/>
</dbReference>
<protein>
    <recommendedName>
        <fullName evidence="1">SMP-30/Gluconolactonase/LRE-like region domain-containing protein</fullName>
    </recommendedName>
</protein>
<evidence type="ECO:0000313" key="2">
    <source>
        <dbReference type="EMBL" id="RYU94459.1"/>
    </source>
</evidence>
<feature type="domain" description="SMP-30/Gluconolactonase/LRE-like region" evidence="1">
    <location>
        <begin position="36"/>
        <end position="191"/>
    </location>
</feature>
<dbReference type="PROSITE" id="PS51257">
    <property type="entry name" value="PROKAR_LIPOPROTEIN"/>
    <property type="match status" value="1"/>
</dbReference>
<dbReference type="RefSeq" id="WP_130022393.1">
    <property type="nucleotide sequence ID" value="NZ_SEWF01000025.1"/>
</dbReference>
<dbReference type="Pfam" id="PF08450">
    <property type="entry name" value="SGL"/>
    <property type="match status" value="1"/>
</dbReference>
<dbReference type="Proteomes" id="UP000293162">
    <property type="component" value="Unassembled WGS sequence"/>
</dbReference>
<dbReference type="OrthoDB" id="8584394at2"/>
<organism evidence="2 3">
    <name type="scientific">Emticicia agri</name>
    <dbReference type="NCBI Taxonomy" id="2492393"/>
    <lineage>
        <taxon>Bacteria</taxon>
        <taxon>Pseudomonadati</taxon>
        <taxon>Bacteroidota</taxon>
        <taxon>Cytophagia</taxon>
        <taxon>Cytophagales</taxon>
        <taxon>Leadbetterellaceae</taxon>
        <taxon>Emticicia</taxon>
    </lineage>
</organism>
<dbReference type="Gene3D" id="2.120.10.30">
    <property type="entry name" value="TolB, C-terminal domain"/>
    <property type="match status" value="1"/>
</dbReference>
<proteinExistence type="predicted"/>
<dbReference type="Gene3D" id="2.40.10.500">
    <property type="match status" value="1"/>
</dbReference>
<dbReference type="InterPro" id="IPR011042">
    <property type="entry name" value="6-blade_b-propeller_TolB-like"/>
</dbReference>
<sequence length="307" mass="34531">MLPKLTLLLLTTLALTSCNNPISETVNLTFEKDLIPEGIAVDAKSGRFYLSSLRKNKIVRARVDGNNAKDFIASNQYEYQAGFGMTIKGDTLYALSNGLPKQNNTSVLLLLNIKTQQLIAQYKISIPPYAYLNDLAVSKRNEIFITDSESNRIYKIQRPNSKLEVYLDTEEVANSNGIAISDDHTKLYLASAKGIRVVDLLTKKILNQPDKDYSGIDAMKFYQNSLIGIVEEGVFRYYLNEDGTEITSKKAIILFDKTYKSPTTFDIAGDSIYFIKNVQLDNFNDSTNAIIDKNKLESLVLLKYKID</sequence>
<evidence type="ECO:0000259" key="1">
    <source>
        <dbReference type="Pfam" id="PF08450"/>
    </source>
</evidence>
<keyword evidence="3" id="KW-1185">Reference proteome</keyword>